<feature type="transmembrane region" description="Helical" evidence="5">
    <location>
        <begin position="56"/>
        <end position="74"/>
    </location>
</feature>
<accession>A0A7X5YH90</accession>
<evidence type="ECO:0000313" key="9">
    <source>
        <dbReference type="Proteomes" id="UP001302374"/>
    </source>
</evidence>
<feature type="transmembrane region" description="Helical" evidence="5">
    <location>
        <begin position="20"/>
        <end position="44"/>
    </location>
</feature>
<protein>
    <submittedName>
        <fullName evidence="7">DUF1295 domain-containing protein</fullName>
    </submittedName>
    <submittedName>
        <fullName evidence="6">Protein-S-isoprenylcysteine O-methyltransferase Ste14</fullName>
    </submittedName>
</protein>
<dbReference type="EMBL" id="JAATLI010000017">
    <property type="protein sequence ID" value="NJC20348.1"/>
    <property type="molecule type" value="Genomic_DNA"/>
</dbReference>
<evidence type="ECO:0000256" key="1">
    <source>
        <dbReference type="ARBA" id="ARBA00004127"/>
    </source>
</evidence>
<gene>
    <name evidence="7" type="ORF">F1644_03990</name>
    <name evidence="6" type="ORF">GGR15_003996</name>
</gene>
<dbReference type="GO" id="GO:0032259">
    <property type="term" value="P:methylation"/>
    <property type="evidence" value="ECO:0007669"/>
    <property type="project" value="UniProtKB-KW"/>
</dbReference>
<keyword evidence="4 5" id="KW-0472">Membrane</keyword>
<evidence type="ECO:0000313" key="7">
    <source>
        <dbReference type="EMBL" id="WOF11483.1"/>
    </source>
</evidence>
<dbReference type="GO" id="GO:0008168">
    <property type="term" value="F:methyltransferase activity"/>
    <property type="evidence" value="ECO:0007669"/>
    <property type="project" value="UniProtKB-KW"/>
</dbReference>
<dbReference type="Proteomes" id="UP000576368">
    <property type="component" value="Unassembled WGS sequence"/>
</dbReference>
<organism evidence="6 8">
    <name type="scientific">Butyricimonas paravirosa</name>
    <dbReference type="NCBI Taxonomy" id="1472417"/>
    <lineage>
        <taxon>Bacteria</taxon>
        <taxon>Pseudomonadati</taxon>
        <taxon>Bacteroidota</taxon>
        <taxon>Bacteroidia</taxon>
        <taxon>Bacteroidales</taxon>
        <taxon>Odoribacteraceae</taxon>
        <taxon>Butyricimonas</taxon>
    </lineage>
</organism>
<dbReference type="Gene3D" id="1.20.120.1630">
    <property type="match status" value="1"/>
</dbReference>
<dbReference type="GeneID" id="86890429"/>
<dbReference type="Proteomes" id="UP001302374">
    <property type="component" value="Chromosome"/>
</dbReference>
<comment type="subcellular location">
    <subcellularLocation>
        <location evidence="1">Endomembrane system</location>
        <topology evidence="1">Multi-pass membrane protein</topology>
    </subcellularLocation>
</comment>
<keyword evidence="2 5" id="KW-0812">Transmembrane</keyword>
<dbReference type="InterPro" id="IPR007318">
    <property type="entry name" value="Phopholipid_MeTrfase"/>
</dbReference>
<evidence type="ECO:0000256" key="3">
    <source>
        <dbReference type="ARBA" id="ARBA00022989"/>
    </source>
</evidence>
<evidence type="ECO:0000256" key="5">
    <source>
        <dbReference type="SAM" id="Phobius"/>
    </source>
</evidence>
<dbReference type="PANTHER" id="PTHR12714:SF9">
    <property type="entry name" value="PROTEIN-S-ISOPRENYLCYSTEINE O-METHYLTRANSFERASE"/>
    <property type="match status" value="1"/>
</dbReference>
<dbReference type="AlphaFoldDB" id="A0A7X5YH90"/>
<proteinExistence type="predicted"/>
<keyword evidence="6" id="KW-0489">Methyltransferase</keyword>
<feature type="transmembrane region" description="Helical" evidence="5">
    <location>
        <begin position="217"/>
        <end position="238"/>
    </location>
</feature>
<reference evidence="7 9" key="1">
    <citation type="submission" date="2019-09" db="EMBL/GenBank/DDBJ databases">
        <title>Butyricimonas paravirosa DSM 105722 (=214-4 = JCM 18677 = CCUG 65563).</title>
        <authorList>
            <person name="Le Roy T."/>
            <person name="Cani P.D."/>
        </authorList>
    </citation>
    <scope>NUCLEOTIDE SEQUENCE [LARGE SCALE GENOMIC DNA]</scope>
    <source>
        <strain evidence="7 9">DSM 105722</strain>
    </source>
</reference>
<evidence type="ECO:0000313" key="8">
    <source>
        <dbReference type="Proteomes" id="UP000576368"/>
    </source>
</evidence>
<name>A0A7X5YH90_9BACT</name>
<keyword evidence="9" id="KW-1185">Reference proteome</keyword>
<feature type="transmembrane region" description="Helical" evidence="5">
    <location>
        <begin position="193"/>
        <end position="211"/>
    </location>
</feature>
<evidence type="ECO:0000256" key="2">
    <source>
        <dbReference type="ARBA" id="ARBA00022692"/>
    </source>
</evidence>
<dbReference type="Pfam" id="PF04191">
    <property type="entry name" value="PEMT"/>
    <property type="match status" value="1"/>
</dbReference>
<keyword evidence="6" id="KW-0808">Transferase</keyword>
<dbReference type="EMBL" id="CP043839">
    <property type="protein sequence ID" value="WOF11483.1"/>
    <property type="molecule type" value="Genomic_DNA"/>
</dbReference>
<feature type="transmembrane region" description="Helical" evidence="5">
    <location>
        <begin position="111"/>
        <end position="137"/>
    </location>
</feature>
<dbReference type="RefSeq" id="WP_118302040.1">
    <property type="nucleotide sequence ID" value="NZ_BMPA01000016.1"/>
</dbReference>
<sequence length="250" mass="29083">MALQEELELQGNWLFRYRSILPITILSIGVLVYIYTIHAPGTLFNKIEFYWHHYENLCLFISLAGIFIRVYTVGHTPAGTSGRNTQNQVADSLNQTGIYSIVRHPLYLGNFLMWLGISLLTCNIGFIAIFVLAYWLYYERIMYAEEQFLRNKFGVAYINWAEITPTILPNFKSFVPPTLPFSWKKVLKKEKNGLFALCLIFMGFDCIKVWLEKSTQYNYLLIILAIASGILYCILKYLKKQTRLLDEKGR</sequence>
<evidence type="ECO:0000313" key="6">
    <source>
        <dbReference type="EMBL" id="NJC20348.1"/>
    </source>
</evidence>
<dbReference type="PANTHER" id="PTHR12714">
    <property type="entry name" value="PROTEIN-S ISOPRENYLCYSTEINE O-METHYLTRANSFERASE"/>
    <property type="match status" value="1"/>
</dbReference>
<reference evidence="6 8" key="2">
    <citation type="submission" date="2020-03" db="EMBL/GenBank/DDBJ databases">
        <title>Genomic Encyclopedia of Type Strains, Phase IV (KMG-IV): sequencing the most valuable type-strain genomes for metagenomic binning, comparative biology and taxonomic classification.</title>
        <authorList>
            <person name="Goeker M."/>
        </authorList>
    </citation>
    <scope>NUCLEOTIDE SEQUENCE [LARGE SCALE GENOMIC DNA]</scope>
    <source>
        <strain evidence="6 8">DSM 105722</strain>
    </source>
</reference>
<keyword evidence="3 5" id="KW-1133">Transmembrane helix</keyword>
<dbReference type="GO" id="GO:0012505">
    <property type="term" value="C:endomembrane system"/>
    <property type="evidence" value="ECO:0007669"/>
    <property type="project" value="UniProtKB-SubCell"/>
</dbReference>
<evidence type="ECO:0000256" key="4">
    <source>
        <dbReference type="ARBA" id="ARBA00023136"/>
    </source>
</evidence>